<organism evidence="1 2">
    <name type="scientific">Priestia aryabhattai</name>
    <name type="common">Bacillus aryabhattai</name>
    <dbReference type="NCBI Taxonomy" id="412384"/>
    <lineage>
        <taxon>Bacteria</taxon>
        <taxon>Bacillati</taxon>
        <taxon>Bacillota</taxon>
        <taxon>Bacilli</taxon>
        <taxon>Bacillales</taxon>
        <taxon>Bacillaceae</taxon>
        <taxon>Priestia</taxon>
    </lineage>
</organism>
<sequence>MNQYIMISSPKELPKSNFGSNSTLPAQAKELDFTHLYFEHNPKSKATKEFSYSKCLTNDFEAIAYANKIPLKGKETGNEDEKKCMEILFEYLKEAVSKLSEGQEIEMFTCGDGEEDKCSSKPPRTIQLGNIKNLSELLLCNLEIVKIKP</sequence>
<gene>
    <name evidence="1" type="ORF">O0Q50_22085</name>
</gene>
<name>A0AAX6ND69_PRIAR</name>
<protein>
    <submittedName>
        <fullName evidence="1">Uncharacterized protein</fullName>
    </submittedName>
</protein>
<proteinExistence type="predicted"/>
<reference evidence="1" key="2">
    <citation type="submission" date="2022-12" db="EMBL/GenBank/DDBJ databases">
        <authorList>
            <person name="Dechsakulwatana C."/>
            <person name="Rungsihiranrut A."/>
            <person name="Muangchinda C."/>
            <person name="Ningthoujam R."/>
            <person name="Klankeo P."/>
            <person name="Pinyakong O."/>
        </authorList>
    </citation>
    <scope>NUCLEOTIDE SEQUENCE</scope>
    <source>
        <strain evidence="1">TL01-2</strain>
    </source>
</reference>
<accession>A0AAX6ND69</accession>
<dbReference type="EMBL" id="JAPTGD010000002">
    <property type="protein sequence ID" value="MDU9693873.1"/>
    <property type="molecule type" value="Genomic_DNA"/>
</dbReference>
<dbReference type="Proteomes" id="UP001269400">
    <property type="component" value="Unassembled WGS sequence"/>
</dbReference>
<reference evidence="1" key="1">
    <citation type="journal article" date="2022" name="J Environ Chem Eng">
        <title>Biodegradation of petroleum oil using a constructed nonpathogenic and heavy metal-tolerant bacterial consortium isolated from marine sponges.</title>
        <authorList>
            <person name="Dechsakulwatana C."/>
            <person name="Rungsihiranrut A."/>
            <person name="Muangchinda C."/>
            <person name="Ningthoujam R."/>
            <person name="Klankeo P."/>
            <person name="Pinyakong O."/>
        </authorList>
    </citation>
    <scope>NUCLEOTIDE SEQUENCE</scope>
    <source>
        <strain evidence="1">TL01-2</strain>
    </source>
</reference>
<comment type="caution">
    <text evidence="1">The sequence shown here is derived from an EMBL/GenBank/DDBJ whole genome shotgun (WGS) entry which is preliminary data.</text>
</comment>
<dbReference type="AlphaFoldDB" id="A0AAX6ND69"/>
<dbReference type="RefSeq" id="WP_316911090.1">
    <property type="nucleotide sequence ID" value="NZ_JAPTGD010000002.1"/>
</dbReference>
<evidence type="ECO:0000313" key="1">
    <source>
        <dbReference type="EMBL" id="MDU9693873.1"/>
    </source>
</evidence>
<evidence type="ECO:0000313" key="2">
    <source>
        <dbReference type="Proteomes" id="UP001269400"/>
    </source>
</evidence>